<evidence type="ECO:0000313" key="2">
    <source>
        <dbReference type="EMBL" id="ALF48293.1"/>
    </source>
</evidence>
<dbReference type="SUPFAM" id="SSF52833">
    <property type="entry name" value="Thioredoxin-like"/>
    <property type="match status" value="1"/>
</dbReference>
<dbReference type="AlphaFoldDB" id="A0A0M5MEV4"/>
<reference evidence="3" key="1">
    <citation type="submission" date="2015-08" db="EMBL/GenBank/DDBJ databases">
        <title>Comparative genomics of the Campylobacter concisus group.</title>
        <authorList>
            <person name="Miller W.G."/>
            <person name="Yee E."/>
            <person name="Chapman M.H."/>
            <person name="Huynh S."/>
            <person name="Bono J.L."/>
            <person name="On S.L.W."/>
            <person name="St Leger J."/>
            <person name="Foster G."/>
            <person name="Parker C.T."/>
        </authorList>
    </citation>
    <scope>NUCLEOTIDE SEQUENCE [LARGE SCALE GENOMIC DNA]</scope>
    <source>
        <strain evidence="3">ATCC 33237</strain>
    </source>
</reference>
<dbReference type="InterPro" id="IPR036249">
    <property type="entry name" value="Thioredoxin-like_sf"/>
</dbReference>
<protein>
    <submittedName>
        <fullName evidence="2">Peroxiredoxin domain-containing protein</fullName>
    </submittedName>
</protein>
<dbReference type="GeneID" id="28663324"/>
<organism evidence="2 3">
    <name type="scientific">Campylobacter concisus</name>
    <dbReference type="NCBI Taxonomy" id="199"/>
    <lineage>
        <taxon>Bacteria</taxon>
        <taxon>Pseudomonadati</taxon>
        <taxon>Campylobacterota</taxon>
        <taxon>Epsilonproteobacteria</taxon>
        <taxon>Campylobacterales</taxon>
        <taxon>Campylobacteraceae</taxon>
        <taxon>Campylobacter</taxon>
    </lineage>
</organism>
<dbReference type="InterPro" id="IPR013740">
    <property type="entry name" value="Redoxin"/>
</dbReference>
<dbReference type="Gene3D" id="3.40.30.10">
    <property type="entry name" value="Glutaredoxin"/>
    <property type="match status" value="1"/>
</dbReference>
<name>A0A0M5MEV4_9BACT</name>
<dbReference type="RefSeq" id="WP_054197208.1">
    <property type="nucleotide sequence ID" value="NZ_CABMKQ010000018.1"/>
</dbReference>
<dbReference type="PATRIC" id="fig|199.248.peg.1698"/>
<feature type="domain" description="Redoxin" evidence="1">
    <location>
        <begin position="10"/>
        <end position="157"/>
    </location>
</feature>
<dbReference type="Proteomes" id="UP000066049">
    <property type="component" value="Chromosome"/>
</dbReference>
<accession>A0A0M5MEV4</accession>
<evidence type="ECO:0000259" key="1">
    <source>
        <dbReference type="Pfam" id="PF08534"/>
    </source>
</evidence>
<dbReference type="GO" id="GO:0016491">
    <property type="term" value="F:oxidoreductase activity"/>
    <property type="evidence" value="ECO:0007669"/>
    <property type="project" value="InterPro"/>
</dbReference>
<sequence length="165" mass="18997">MIKVPTSIYLNTLDGKEFDFSAFARTHDCVIFIYPKIGEDFELLSEELQNTAGMKGCTKQAINYKKFLKDFNDLGFMVVAISSQDIAAQKKFQEETSTGVMFLNDSEFMLERALELPVFSASNGHKFYFRQTLIIKDGKIRRAYIVDDPENDAKNMLEKIKEKDY</sequence>
<gene>
    <name evidence="2" type="ORF">CCON33237_1645</name>
</gene>
<dbReference type="EMBL" id="CP012541">
    <property type="protein sequence ID" value="ALF48293.1"/>
    <property type="molecule type" value="Genomic_DNA"/>
</dbReference>
<proteinExistence type="predicted"/>
<dbReference type="Pfam" id="PF08534">
    <property type="entry name" value="Redoxin"/>
    <property type="match status" value="1"/>
</dbReference>
<evidence type="ECO:0000313" key="3">
    <source>
        <dbReference type="Proteomes" id="UP000066049"/>
    </source>
</evidence>
<dbReference type="KEGG" id="ccoc:CCON33237_1645"/>